<name>L5MB83_MYODS</name>
<dbReference type="PROSITE" id="PS50835">
    <property type="entry name" value="IG_LIKE"/>
    <property type="match status" value="2"/>
</dbReference>
<dbReference type="SMART" id="SM00409">
    <property type="entry name" value="IG"/>
    <property type="match status" value="2"/>
</dbReference>
<dbReference type="InterPro" id="IPR003598">
    <property type="entry name" value="Ig_sub2"/>
</dbReference>
<evidence type="ECO:0000259" key="16">
    <source>
        <dbReference type="PROSITE" id="PS50835"/>
    </source>
</evidence>
<dbReference type="PROSITE" id="PS51399">
    <property type="entry name" value="SEP"/>
    <property type="match status" value="1"/>
</dbReference>
<dbReference type="SUPFAM" id="SSF54236">
    <property type="entry name" value="Ubiquitin-like"/>
    <property type="match status" value="1"/>
</dbReference>
<dbReference type="InterPro" id="IPR013106">
    <property type="entry name" value="Ig_V-set"/>
</dbReference>
<evidence type="ECO:0000256" key="14">
    <source>
        <dbReference type="SAM" id="SignalP"/>
    </source>
</evidence>
<dbReference type="Gene3D" id="3.30.420.210">
    <property type="entry name" value="SEP domain"/>
    <property type="match status" value="1"/>
</dbReference>
<evidence type="ECO:0000256" key="7">
    <source>
        <dbReference type="ARBA" id="ARBA00023157"/>
    </source>
</evidence>
<sequence>MPTPPNLVDSPPSWQLVLLLVLSGVSERSKGNEWQVRQPEGPMLVAEGETLLLRCTVIGSCIDAMIKWIKVSKQDQQEIYNFKHGFFPGVTSVTQQTLEPLSCDYSIYIHNVTKEQEGTYHCVRFDDLSEPSEMQLDEGTSVLVKGAGNLESNLQIIQPQELVLATPGDTVFLNCTVLGDGPSGPIRWFRGSGLSREAIYNFEGISQPNVTAVQASSSDFSILLQDVSTEYAGTYYCVKFQRKLNRQYLSGQGTRLRVKAKPTSSQEAEVIHQHVARRSLSGLLSVFTAVVLGMKTVTLAALLLALAACWRHVSRCPPGLTRNSNIPTPGFSSPGEIAHLALGSPRIALASFYEDGGDEDIVTISQATPSSVSRGTVSSSEELFPSRQRVPAWAYGTVSFSDEVRLTDIFQVVAAAVNDNYDNRVTSFKDLIHDQDEDEEEEEGQRFYAGGSERSGQQIVGPPRKRSPNELVDDLFKGAKEHGAVAVEQMTRSPGETSKPKPFAGGGYRLGAAPEEESAYVAGERRRHSSQDVHIVLKLWKSGFSLDNGELRSYQDPSNAQFLESIRRGEVPAELRRLAHGGQVNLDMEDHRDEDFVKPKGAFKAFTGEGQKLGSTAPQVLNTVLPAQQAENEAKASSSISIDESQPTTNIQIRLADGGRLVQKFNHSHRISDIRLFIVDARPAMAATSFVLMTTFPNKELADENQTLKEANLLNAVIVQRLT</sequence>
<dbReference type="eggNOG" id="ENOG502SR6W">
    <property type="taxonomic scope" value="Eukaryota"/>
</dbReference>
<dbReference type="SMART" id="SM00553">
    <property type="entry name" value="SEP"/>
    <property type="match status" value="1"/>
</dbReference>
<dbReference type="GO" id="GO:0031468">
    <property type="term" value="P:nuclear membrane reassembly"/>
    <property type="evidence" value="ECO:0007669"/>
    <property type="project" value="TreeGrafter"/>
</dbReference>
<dbReference type="PANTHER" id="PTHR23333">
    <property type="entry name" value="UBX DOMAIN CONTAINING PROTEIN"/>
    <property type="match status" value="1"/>
</dbReference>
<dbReference type="GO" id="GO:0005829">
    <property type="term" value="C:cytosol"/>
    <property type="evidence" value="ECO:0007669"/>
    <property type="project" value="TreeGrafter"/>
</dbReference>
<evidence type="ECO:0000256" key="10">
    <source>
        <dbReference type="ARBA" id="ARBA00023242"/>
    </source>
</evidence>
<feature type="domain" description="SEP" evidence="17">
    <location>
        <begin position="532"/>
        <end position="597"/>
    </location>
</feature>
<accession>L5MB83</accession>
<comment type="subcellular location">
    <subcellularLocation>
        <location evidence="2">Cytoplasm</location>
        <location evidence="2">Cytoskeleton</location>
        <location evidence="2">Microtubule organizing center</location>
        <location evidence="2">Centrosome</location>
    </subcellularLocation>
    <subcellularLocation>
        <location evidence="3">Golgi apparatus</location>
    </subcellularLocation>
    <subcellularLocation>
        <location evidence="1">Nucleus</location>
    </subcellularLocation>
</comment>
<dbReference type="Gene3D" id="3.10.20.90">
    <property type="entry name" value="Phosphatidylinositol 3-kinase Catalytic Subunit, Chain A, domain 1"/>
    <property type="match status" value="1"/>
</dbReference>
<evidence type="ECO:0000256" key="9">
    <source>
        <dbReference type="ARBA" id="ARBA00023212"/>
    </source>
</evidence>
<dbReference type="Pfam" id="PF00789">
    <property type="entry name" value="UBX"/>
    <property type="match status" value="1"/>
</dbReference>
<dbReference type="GO" id="GO:0007030">
    <property type="term" value="P:Golgi organization"/>
    <property type="evidence" value="ECO:0007669"/>
    <property type="project" value="TreeGrafter"/>
</dbReference>
<dbReference type="InterPro" id="IPR029071">
    <property type="entry name" value="Ubiquitin-like_domsf"/>
</dbReference>
<dbReference type="Pfam" id="PF07686">
    <property type="entry name" value="V-set"/>
    <property type="match status" value="2"/>
</dbReference>
<dbReference type="Pfam" id="PF08059">
    <property type="entry name" value="SEP"/>
    <property type="match status" value="1"/>
</dbReference>
<reference evidence="19" key="1">
    <citation type="journal article" date="2013" name="Science">
        <title>Comparative analysis of bat genomes provides insight into the evolution of flight and immunity.</title>
        <authorList>
            <person name="Zhang G."/>
            <person name="Cowled C."/>
            <person name="Shi Z."/>
            <person name="Huang Z."/>
            <person name="Bishop-Lilly K.A."/>
            <person name="Fang X."/>
            <person name="Wynne J.W."/>
            <person name="Xiong Z."/>
            <person name="Baker M.L."/>
            <person name="Zhao W."/>
            <person name="Tachedjian M."/>
            <person name="Zhu Y."/>
            <person name="Zhou P."/>
            <person name="Jiang X."/>
            <person name="Ng J."/>
            <person name="Yang L."/>
            <person name="Wu L."/>
            <person name="Xiao J."/>
            <person name="Feng Y."/>
            <person name="Chen Y."/>
            <person name="Sun X."/>
            <person name="Zhang Y."/>
            <person name="Marsh G.A."/>
            <person name="Crameri G."/>
            <person name="Broder C.C."/>
            <person name="Frey K.G."/>
            <person name="Wang L.F."/>
            <person name="Wang J."/>
        </authorList>
    </citation>
    <scope>NUCLEOTIDE SEQUENCE [LARGE SCALE GENOMIC DNA]</scope>
</reference>
<evidence type="ECO:0000256" key="8">
    <source>
        <dbReference type="ARBA" id="ARBA00023180"/>
    </source>
</evidence>
<dbReference type="PANTHER" id="PTHR23333:SF24">
    <property type="entry name" value="NSFL1 COFACTOR P47"/>
    <property type="match status" value="1"/>
</dbReference>
<evidence type="ECO:0000256" key="12">
    <source>
        <dbReference type="ARBA" id="ARBA00025968"/>
    </source>
</evidence>
<dbReference type="PROSITE" id="PS50033">
    <property type="entry name" value="UBX"/>
    <property type="match status" value="1"/>
</dbReference>
<evidence type="ECO:0000256" key="1">
    <source>
        <dbReference type="ARBA" id="ARBA00004123"/>
    </source>
</evidence>
<keyword evidence="5 14" id="KW-0732">Signal</keyword>
<dbReference type="InterPro" id="IPR007110">
    <property type="entry name" value="Ig-like_dom"/>
</dbReference>
<evidence type="ECO:0000256" key="4">
    <source>
        <dbReference type="ARBA" id="ARBA00022490"/>
    </source>
</evidence>
<keyword evidence="6" id="KW-0333">Golgi apparatus</keyword>
<evidence type="ECO:0000256" key="11">
    <source>
        <dbReference type="ARBA" id="ARBA00023319"/>
    </source>
</evidence>
<evidence type="ECO:0000259" key="15">
    <source>
        <dbReference type="PROSITE" id="PS50033"/>
    </source>
</evidence>
<dbReference type="EMBL" id="KB102336">
    <property type="protein sequence ID" value="ELK35520.1"/>
    <property type="molecule type" value="Genomic_DNA"/>
</dbReference>
<evidence type="ECO:0000256" key="3">
    <source>
        <dbReference type="ARBA" id="ARBA00004555"/>
    </source>
</evidence>
<feature type="domain" description="Ig-like" evidence="16">
    <location>
        <begin position="152"/>
        <end position="237"/>
    </location>
</feature>
<dbReference type="InterPro" id="IPR036179">
    <property type="entry name" value="Ig-like_dom_sf"/>
</dbReference>
<proteinExistence type="predicted"/>
<dbReference type="GO" id="GO:0061025">
    <property type="term" value="P:membrane fusion"/>
    <property type="evidence" value="ECO:0007669"/>
    <property type="project" value="TreeGrafter"/>
</dbReference>
<dbReference type="FunFam" id="3.10.20.90:FF:000093">
    <property type="entry name" value="NSFL1 (P97) cofactor (P47)"/>
    <property type="match status" value="1"/>
</dbReference>
<dbReference type="FunFam" id="2.60.40.10:FF:000295">
    <property type="entry name" value="Tyrosine-protein phosphatase non-receptor type substrate 1"/>
    <property type="match status" value="1"/>
</dbReference>
<evidence type="ECO:0000259" key="17">
    <source>
        <dbReference type="PROSITE" id="PS51399"/>
    </source>
</evidence>
<dbReference type="SMART" id="SM00166">
    <property type="entry name" value="UBX"/>
    <property type="match status" value="1"/>
</dbReference>
<feature type="signal peptide" evidence="14">
    <location>
        <begin position="1"/>
        <end position="31"/>
    </location>
</feature>
<comment type="subunit">
    <text evidence="12">Part of a ternary complex containing STX5A, NSFL1C and VCP. NSFL1C forms a homotrimer that binds to one end of a VCP homohexamer. The complex binds to membranes enriched in phosphatidylethanolamine-containing lipids and promotes Golgi membrane fusion. Interaction with VCIP135 leads to dissociation of the complex via ATP hydrolysis by VCP. Binds ubiquitin and mono-ubiquitinated proteins via its N-terminal UBA-like domain when bound to VCP.</text>
</comment>
<evidence type="ECO:0000256" key="6">
    <source>
        <dbReference type="ARBA" id="ARBA00023034"/>
    </source>
</evidence>
<keyword evidence="4" id="KW-0963">Cytoplasm</keyword>
<dbReference type="GO" id="GO:0005634">
    <property type="term" value="C:nucleus"/>
    <property type="evidence" value="ECO:0007669"/>
    <property type="project" value="UniProtKB-SubCell"/>
</dbReference>
<dbReference type="InterPro" id="IPR003599">
    <property type="entry name" value="Ig_sub"/>
</dbReference>
<dbReference type="Gene3D" id="2.60.40.10">
    <property type="entry name" value="Immunoglobulins"/>
    <property type="match status" value="2"/>
</dbReference>
<keyword evidence="11" id="KW-0393">Immunoglobulin domain</keyword>
<keyword evidence="7" id="KW-1015">Disulfide bond</keyword>
<dbReference type="InterPro" id="IPR012989">
    <property type="entry name" value="SEP_domain"/>
</dbReference>
<keyword evidence="19" id="KW-1185">Reference proteome</keyword>
<dbReference type="InterPro" id="IPR036241">
    <property type="entry name" value="NSFL1C_SEP_dom_sf"/>
</dbReference>
<keyword evidence="8" id="KW-0325">Glycoprotein</keyword>
<evidence type="ECO:0000313" key="18">
    <source>
        <dbReference type="EMBL" id="ELK35520.1"/>
    </source>
</evidence>
<feature type="chain" id="PRO_5003971060" evidence="14">
    <location>
        <begin position="32"/>
        <end position="723"/>
    </location>
</feature>
<dbReference type="Proteomes" id="UP000010556">
    <property type="component" value="Unassembled WGS sequence"/>
</dbReference>
<evidence type="ECO:0000256" key="5">
    <source>
        <dbReference type="ARBA" id="ARBA00022729"/>
    </source>
</evidence>
<feature type="domain" description="UBX" evidence="15">
    <location>
        <begin position="644"/>
        <end position="721"/>
    </location>
</feature>
<protein>
    <submittedName>
        <fullName evidence="18">NSFL1 cofactor p47</fullName>
    </submittedName>
</protein>
<dbReference type="FunFam" id="3.30.420.210:FF:000001">
    <property type="entry name" value="NSFL1 (P97) cofactor (P47)"/>
    <property type="match status" value="1"/>
</dbReference>
<dbReference type="GO" id="GO:0043161">
    <property type="term" value="P:proteasome-mediated ubiquitin-dependent protein catabolic process"/>
    <property type="evidence" value="ECO:0007669"/>
    <property type="project" value="TreeGrafter"/>
</dbReference>
<dbReference type="AlphaFoldDB" id="L5MB83"/>
<dbReference type="InterPro" id="IPR001012">
    <property type="entry name" value="UBX_dom"/>
</dbReference>
<dbReference type="GO" id="GO:0000045">
    <property type="term" value="P:autophagosome assembly"/>
    <property type="evidence" value="ECO:0007669"/>
    <property type="project" value="TreeGrafter"/>
</dbReference>
<dbReference type="GO" id="GO:0005794">
    <property type="term" value="C:Golgi apparatus"/>
    <property type="evidence" value="ECO:0007669"/>
    <property type="project" value="UniProtKB-SubCell"/>
</dbReference>
<organism evidence="18 19">
    <name type="scientific">Myotis davidii</name>
    <name type="common">David's myotis</name>
    <dbReference type="NCBI Taxonomy" id="225400"/>
    <lineage>
        <taxon>Eukaryota</taxon>
        <taxon>Metazoa</taxon>
        <taxon>Chordata</taxon>
        <taxon>Craniata</taxon>
        <taxon>Vertebrata</taxon>
        <taxon>Euteleostomi</taxon>
        <taxon>Mammalia</taxon>
        <taxon>Eutheria</taxon>
        <taxon>Laurasiatheria</taxon>
        <taxon>Chiroptera</taxon>
        <taxon>Yangochiroptera</taxon>
        <taxon>Vespertilionidae</taxon>
        <taxon>Myotis</taxon>
    </lineage>
</organism>
<dbReference type="SUPFAM" id="SSF102848">
    <property type="entry name" value="NSFL1 (p97 ATPase) cofactor p47, SEP domain"/>
    <property type="match status" value="1"/>
</dbReference>
<evidence type="ECO:0000313" key="19">
    <source>
        <dbReference type="Proteomes" id="UP000010556"/>
    </source>
</evidence>
<evidence type="ECO:0000256" key="2">
    <source>
        <dbReference type="ARBA" id="ARBA00004300"/>
    </source>
</evidence>
<keyword evidence="10" id="KW-0539">Nucleus</keyword>
<dbReference type="InterPro" id="IPR013783">
    <property type="entry name" value="Ig-like_fold"/>
</dbReference>
<dbReference type="GO" id="GO:0005813">
    <property type="term" value="C:centrosome"/>
    <property type="evidence" value="ECO:0007669"/>
    <property type="project" value="UniProtKB-SubCell"/>
</dbReference>
<keyword evidence="9" id="KW-0206">Cytoskeleton</keyword>
<dbReference type="SMART" id="SM00408">
    <property type="entry name" value="IGc2"/>
    <property type="match status" value="2"/>
</dbReference>
<dbReference type="SUPFAM" id="SSF48726">
    <property type="entry name" value="Immunoglobulin"/>
    <property type="match status" value="2"/>
</dbReference>
<dbReference type="GO" id="GO:0043130">
    <property type="term" value="F:ubiquitin binding"/>
    <property type="evidence" value="ECO:0007669"/>
    <property type="project" value="TreeGrafter"/>
</dbReference>
<dbReference type="CDD" id="cd17162">
    <property type="entry name" value="UBX_UBXN2C"/>
    <property type="match status" value="1"/>
</dbReference>
<evidence type="ECO:0000256" key="13">
    <source>
        <dbReference type="SAM" id="MobiDB-lite"/>
    </source>
</evidence>
<feature type="region of interest" description="Disordered" evidence="13">
    <location>
        <begin position="433"/>
        <end position="469"/>
    </location>
</feature>
<feature type="region of interest" description="Disordered" evidence="13">
    <location>
        <begin position="489"/>
        <end position="510"/>
    </location>
</feature>
<feature type="domain" description="Ig-like" evidence="16">
    <location>
        <begin position="5"/>
        <end position="122"/>
    </location>
</feature>
<gene>
    <name evidence="18" type="ORF">MDA_GLEAN10007147</name>
</gene>